<dbReference type="InterPro" id="IPR011008">
    <property type="entry name" value="Dimeric_a/b-barrel"/>
</dbReference>
<comment type="caution">
    <text evidence="4">The sequence shown here is derived from an EMBL/GenBank/DDBJ whole genome shotgun (WGS) entry which is preliminary data.</text>
</comment>
<dbReference type="OrthoDB" id="3454835at2759"/>
<dbReference type="Pfam" id="PF07110">
    <property type="entry name" value="EthD"/>
    <property type="match status" value="1"/>
</dbReference>
<name>A0A507ANV1_9PEZI</name>
<evidence type="ECO:0000256" key="2">
    <source>
        <dbReference type="SAM" id="MobiDB-lite"/>
    </source>
</evidence>
<dbReference type="GO" id="GO:0016491">
    <property type="term" value="F:oxidoreductase activity"/>
    <property type="evidence" value="ECO:0007669"/>
    <property type="project" value="InterPro"/>
</dbReference>
<comment type="similarity">
    <text evidence="1">Belongs to the tpcK family.</text>
</comment>
<reference evidence="4 5" key="1">
    <citation type="submission" date="2019-06" db="EMBL/GenBank/DDBJ databases">
        <title>Draft genome sequence of the filamentous fungus Phialemoniopsis curvata isolated from diesel fuel.</title>
        <authorList>
            <person name="Varaljay V.A."/>
            <person name="Lyon W.J."/>
            <person name="Crouch A.L."/>
            <person name="Drake C.E."/>
            <person name="Hollomon J.M."/>
            <person name="Nadeau L.J."/>
            <person name="Nunn H.S."/>
            <person name="Stevenson B.S."/>
            <person name="Bojanowski C.L."/>
            <person name="Crookes-Goodson W.J."/>
        </authorList>
    </citation>
    <scope>NUCLEOTIDE SEQUENCE [LARGE SCALE GENOMIC DNA]</scope>
    <source>
        <strain evidence="4 5">D216</strain>
    </source>
</reference>
<dbReference type="AlphaFoldDB" id="A0A507ANV1"/>
<feature type="domain" description="EthD" evidence="3">
    <location>
        <begin position="24"/>
        <end position="115"/>
    </location>
</feature>
<accession>A0A507ANV1</accession>
<dbReference type="Proteomes" id="UP000319257">
    <property type="component" value="Unassembled WGS sequence"/>
</dbReference>
<gene>
    <name evidence="4" type="ORF">E0L32_000702</name>
</gene>
<evidence type="ECO:0000259" key="3">
    <source>
        <dbReference type="Pfam" id="PF07110"/>
    </source>
</evidence>
<evidence type="ECO:0000313" key="5">
    <source>
        <dbReference type="Proteomes" id="UP000319257"/>
    </source>
</evidence>
<proteinExistence type="inferred from homology"/>
<dbReference type="SUPFAM" id="SSF54909">
    <property type="entry name" value="Dimeric alpha+beta barrel"/>
    <property type="match status" value="1"/>
</dbReference>
<dbReference type="InterPro" id="IPR009799">
    <property type="entry name" value="EthD_dom"/>
</dbReference>
<protein>
    <recommendedName>
        <fullName evidence="3">EthD domain-containing protein</fullName>
    </recommendedName>
</protein>
<dbReference type="Gene3D" id="3.30.70.100">
    <property type="match status" value="1"/>
</dbReference>
<dbReference type="EMBL" id="SKBQ01000003">
    <property type="protein sequence ID" value="TPX12525.1"/>
    <property type="molecule type" value="Genomic_DNA"/>
</dbReference>
<evidence type="ECO:0000256" key="1">
    <source>
        <dbReference type="ARBA" id="ARBA00005986"/>
    </source>
</evidence>
<feature type="compositionally biased region" description="Basic and acidic residues" evidence="2">
    <location>
        <begin position="143"/>
        <end position="161"/>
    </location>
</feature>
<evidence type="ECO:0000313" key="4">
    <source>
        <dbReference type="EMBL" id="TPX12525.1"/>
    </source>
</evidence>
<dbReference type="InParanoid" id="A0A507ANV1"/>
<dbReference type="RefSeq" id="XP_030994236.1">
    <property type="nucleotide sequence ID" value="XM_031141724.1"/>
</dbReference>
<dbReference type="GeneID" id="41968149"/>
<keyword evidence="5" id="KW-1185">Reference proteome</keyword>
<organism evidence="4 5">
    <name type="scientific">Thyridium curvatum</name>
    <dbReference type="NCBI Taxonomy" id="1093900"/>
    <lineage>
        <taxon>Eukaryota</taxon>
        <taxon>Fungi</taxon>
        <taxon>Dikarya</taxon>
        <taxon>Ascomycota</taxon>
        <taxon>Pezizomycotina</taxon>
        <taxon>Sordariomycetes</taxon>
        <taxon>Sordariomycetidae</taxon>
        <taxon>Thyridiales</taxon>
        <taxon>Thyridiaceae</taxon>
        <taxon>Thyridium</taxon>
    </lineage>
</organism>
<feature type="region of interest" description="Disordered" evidence="2">
    <location>
        <begin position="133"/>
        <end position="161"/>
    </location>
</feature>
<sequence>MSSFLAIPDPKDSIVKITATCYKRPDVSWDYFIQYWRNTHVFKFTRNPKVEKLLIGYVQCHRDEESSKKMGPVPLLDYDGLAEFYVRRIEDWLEIASEPQHLAESMVDMEHFCDSPRMKLFITNYEPRFWKIPAPPSPPKQIEWNHPDPEQLKKDLDPKYN</sequence>